<dbReference type="Gene3D" id="2.60.120.560">
    <property type="entry name" value="Exo-inulinase, domain 1"/>
    <property type="match status" value="1"/>
</dbReference>
<evidence type="ECO:0000259" key="7">
    <source>
        <dbReference type="Pfam" id="PF08244"/>
    </source>
</evidence>
<dbReference type="Pfam" id="PF00251">
    <property type="entry name" value="Glyco_hydro_32N"/>
    <property type="match status" value="1"/>
</dbReference>
<evidence type="ECO:0000259" key="6">
    <source>
        <dbReference type="Pfam" id="PF00251"/>
    </source>
</evidence>
<feature type="region of interest" description="Disordered" evidence="5">
    <location>
        <begin position="1"/>
        <end position="24"/>
    </location>
</feature>
<dbReference type="PANTHER" id="PTHR43101:SF1">
    <property type="entry name" value="BETA-FRUCTOSIDASE"/>
    <property type="match status" value="1"/>
</dbReference>
<dbReference type="InterPro" id="IPR013320">
    <property type="entry name" value="ConA-like_dom_sf"/>
</dbReference>
<feature type="domain" description="Glycosyl hydrolase family 32 C-terminal" evidence="7">
    <location>
        <begin position="344"/>
        <end position="499"/>
    </location>
</feature>
<dbReference type="SUPFAM" id="SSF75005">
    <property type="entry name" value="Arabinanase/levansucrase/invertase"/>
    <property type="match status" value="1"/>
</dbReference>
<dbReference type="InterPro" id="IPR051214">
    <property type="entry name" value="GH32_Enzymes"/>
</dbReference>
<evidence type="ECO:0000313" key="8">
    <source>
        <dbReference type="EMBL" id="TYL37804.1"/>
    </source>
</evidence>
<proteinExistence type="inferred from homology"/>
<sequence>MAETFSSDLRADQRREVETFRRQREQLSGDPYRPAYHFSPPGGIVHDPNGACYWNGRYHLFYQFRPPDLPEDVPWVEAMHWGHAVSEDLVHWQDLPIALSPDTGAEKSCYSGQALVEDDRVVFMYHGPGSGNCIATADDPLLVDVEKSADNPVISEAGGDDPFTVFDPEIWRSSDGSYYSLSGTHSGEQFVDSEPAVYLFRSDDLTNWEYVGPFFEDGSHTDPGEDAAVPNFLEIDGRHVLLCFSHRRGAHYFVGDYDRSAHRFEPERHGRLTHGPTTHDGYIGDPNPGNLHAPSVLDGPEDRQIAFFNLNAGAMLDGWGEVVSLPRELGLSDDGTLTVAPVDELERLRCDHRSAGEQTIPSNDELLFDDDAGRALEISATIDPKDAGRVGLTVLRSPEREEVTEVTYYPHVDCLGIDATRSSTRSDATVRPAEEGPLRLEDDEPLELRVFVDRSIVEVFANGRRSLAARAYPGRSDSTGLSFFARGGEARLRSLDVWEMASIW</sequence>
<dbReference type="SMART" id="SM00640">
    <property type="entry name" value="Glyco_32"/>
    <property type="match status" value="1"/>
</dbReference>
<evidence type="ECO:0000313" key="9">
    <source>
        <dbReference type="Proteomes" id="UP000766904"/>
    </source>
</evidence>
<comment type="similarity">
    <text evidence="1">Belongs to the glycosyl hydrolase 32 family.</text>
</comment>
<keyword evidence="9" id="KW-1185">Reference proteome</keyword>
<dbReference type="PANTHER" id="PTHR43101">
    <property type="entry name" value="BETA-FRUCTOSIDASE"/>
    <property type="match status" value="1"/>
</dbReference>
<dbReference type="EC" id="3.2.1.26" evidence="2"/>
<dbReference type="Gene3D" id="2.115.10.20">
    <property type="entry name" value="Glycosyl hydrolase domain, family 43"/>
    <property type="match status" value="1"/>
</dbReference>
<dbReference type="Pfam" id="PF08244">
    <property type="entry name" value="Glyco_hydro_32C"/>
    <property type="match status" value="1"/>
</dbReference>
<dbReference type="InterPro" id="IPR001362">
    <property type="entry name" value="Glyco_hydro_32"/>
</dbReference>
<accession>A0A8J8Q2M9</accession>
<keyword evidence="4" id="KW-0326">Glycosidase</keyword>
<dbReference type="Proteomes" id="UP000766904">
    <property type="component" value="Unassembled WGS sequence"/>
</dbReference>
<dbReference type="EMBL" id="PHNJ01000008">
    <property type="protein sequence ID" value="TYL37804.1"/>
    <property type="molecule type" value="Genomic_DNA"/>
</dbReference>
<dbReference type="GO" id="GO:0004564">
    <property type="term" value="F:beta-fructofuranosidase activity"/>
    <property type="evidence" value="ECO:0007669"/>
    <property type="project" value="UniProtKB-EC"/>
</dbReference>
<evidence type="ECO:0000256" key="1">
    <source>
        <dbReference type="ARBA" id="ARBA00009902"/>
    </source>
</evidence>
<dbReference type="InterPro" id="IPR023296">
    <property type="entry name" value="Glyco_hydro_beta-prop_sf"/>
</dbReference>
<dbReference type="CDD" id="cd08996">
    <property type="entry name" value="GH32_FFase"/>
    <property type="match status" value="1"/>
</dbReference>
<feature type="compositionally biased region" description="Basic and acidic residues" evidence="5">
    <location>
        <begin position="9"/>
        <end position="24"/>
    </location>
</feature>
<organism evidence="8 9">
    <name type="scientific">Natronococcus pandeyae</name>
    <dbReference type="NCBI Taxonomy" id="2055836"/>
    <lineage>
        <taxon>Archaea</taxon>
        <taxon>Methanobacteriati</taxon>
        <taxon>Methanobacteriota</taxon>
        <taxon>Stenosarchaea group</taxon>
        <taxon>Halobacteria</taxon>
        <taxon>Halobacteriales</taxon>
        <taxon>Natrialbaceae</taxon>
        <taxon>Natronococcus</taxon>
    </lineage>
</organism>
<name>A0A8J8Q2M9_9EURY</name>
<dbReference type="AlphaFoldDB" id="A0A8J8Q2M9"/>
<dbReference type="InterPro" id="IPR013148">
    <property type="entry name" value="Glyco_hydro_32_N"/>
</dbReference>
<evidence type="ECO:0000256" key="2">
    <source>
        <dbReference type="ARBA" id="ARBA00012758"/>
    </source>
</evidence>
<evidence type="ECO:0000256" key="3">
    <source>
        <dbReference type="ARBA" id="ARBA00022801"/>
    </source>
</evidence>
<comment type="caution">
    <text evidence="8">The sequence shown here is derived from an EMBL/GenBank/DDBJ whole genome shotgun (WGS) entry which is preliminary data.</text>
</comment>
<protein>
    <recommendedName>
        <fullName evidence="2">beta-fructofuranosidase</fullName>
        <ecNumber evidence="2">3.2.1.26</ecNumber>
    </recommendedName>
</protein>
<keyword evidence="3 8" id="KW-0378">Hydrolase</keyword>
<dbReference type="GO" id="GO:0005975">
    <property type="term" value="P:carbohydrate metabolic process"/>
    <property type="evidence" value="ECO:0007669"/>
    <property type="project" value="InterPro"/>
</dbReference>
<feature type="domain" description="Glycosyl hydrolase family 32 N-terminal" evidence="6">
    <location>
        <begin position="37"/>
        <end position="340"/>
    </location>
</feature>
<reference evidence="8" key="1">
    <citation type="submission" date="2017-11" db="EMBL/GenBank/DDBJ databases">
        <authorList>
            <person name="Kajale S.C."/>
            <person name="Sharma A."/>
        </authorList>
    </citation>
    <scope>NUCLEOTIDE SEQUENCE</scope>
    <source>
        <strain evidence="8">LS1_42</strain>
    </source>
</reference>
<gene>
    <name evidence="8" type="ORF">CV102_15820</name>
</gene>
<dbReference type="InterPro" id="IPR013189">
    <property type="entry name" value="Glyco_hydro_32_C"/>
</dbReference>
<dbReference type="SUPFAM" id="SSF49899">
    <property type="entry name" value="Concanavalin A-like lectins/glucanases"/>
    <property type="match status" value="1"/>
</dbReference>
<evidence type="ECO:0000256" key="5">
    <source>
        <dbReference type="SAM" id="MobiDB-lite"/>
    </source>
</evidence>
<evidence type="ECO:0000256" key="4">
    <source>
        <dbReference type="ARBA" id="ARBA00023295"/>
    </source>
</evidence>